<keyword evidence="2" id="KW-1185">Reference proteome</keyword>
<reference evidence="1 2" key="1">
    <citation type="journal article" date="2022" name="bioRxiv">
        <title>The genome of the oomycete Peronosclerospora sorghi, a cosmopolitan pathogen of maize and sorghum, is inflated with dispersed pseudogenes.</title>
        <authorList>
            <person name="Fletcher K."/>
            <person name="Martin F."/>
            <person name="Isakeit T."/>
            <person name="Cavanaugh K."/>
            <person name="Magill C."/>
            <person name="Michelmore R."/>
        </authorList>
    </citation>
    <scope>NUCLEOTIDE SEQUENCE [LARGE SCALE GENOMIC DNA]</scope>
    <source>
        <strain evidence="1">P6</strain>
    </source>
</reference>
<evidence type="ECO:0000313" key="2">
    <source>
        <dbReference type="Proteomes" id="UP001163321"/>
    </source>
</evidence>
<evidence type="ECO:0000313" key="1">
    <source>
        <dbReference type="EMBL" id="KAI9915702.1"/>
    </source>
</evidence>
<proteinExistence type="predicted"/>
<gene>
    <name evidence="1" type="ORF">PsorP6_008040</name>
</gene>
<protein>
    <submittedName>
        <fullName evidence="1">Uncharacterized protein</fullName>
    </submittedName>
</protein>
<comment type="caution">
    <text evidence="1">The sequence shown here is derived from an EMBL/GenBank/DDBJ whole genome shotgun (WGS) entry which is preliminary data.</text>
</comment>
<sequence length="171" mass="19382">MNQDDWDRFTLVQQEAFNRMLSLLGDEGMQLLVEQGLEVVKARVNALIAHEASLGGSRSTGVRPPLSFKIKEFTGEKGDNLYVWLREVETAFATANLIADHLQVGLALTYLTGKARTWAFTCPDSVTSVFPTWEVLKQKLMDMFATTDLVFQNQLEFLRCRQGTRDLETYV</sequence>
<dbReference type="Proteomes" id="UP001163321">
    <property type="component" value="Chromosome 3"/>
</dbReference>
<name>A0ACC0WBB1_9STRA</name>
<accession>A0ACC0WBB1</accession>
<organism evidence="1 2">
    <name type="scientific">Peronosclerospora sorghi</name>
    <dbReference type="NCBI Taxonomy" id="230839"/>
    <lineage>
        <taxon>Eukaryota</taxon>
        <taxon>Sar</taxon>
        <taxon>Stramenopiles</taxon>
        <taxon>Oomycota</taxon>
        <taxon>Peronosporomycetes</taxon>
        <taxon>Peronosporales</taxon>
        <taxon>Peronosporaceae</taxon>
        <taxon>Peronosclerospora</taxon>
    </lineage>
</organism>
<dbReference type="EMBL" id="CM047582">
    <property type="protein sequence ID" value="KAI9915702.1"/>
    <property type="molecule type" value="Genomic_DNA"/>
</dbReference>